<name>A0A1B7NY50_9EURO</name>
<protein>
    <recommendedName>
        <fullName evidence="5">Biotin carboxylation domain-containing protein</fullName>
    </recommendedName>
</protein>
<dbReference type="InterPro" id="IPR011764">
    <property type="entry name" value="Biotin_carboxylation_dom"/>
</dbReference>
<evidence type="ECO:0000259" key="5">
    <source>
        <dbReference type="PROSITE" id="PS50979"/>
    </source>
</evidence>
<dbReference type="InterPro" id="IPR005481">
    <property type="entry name" value="BC-like_N"/>
</dbReference>
<dbReference type="PROSITE" id="PS50979">
    <property type="entry name" value="BC"/>
    <property type="match status" value="1"/>
</dbReference>
<keyword evidence="7" id="KW-1185">Reference proteome</keyword>
<dbReference type="AlphaFoldDB" id="A0A1B7NY50"/>
<keyword evidence="4" id="KW-0092">Biotin</keyword>
<organism evidence="6 7">
    <name type="scientific">Emergomyces africanus</name>
    <dbReference type="NCBI Taxonomy" id="1955775"/>
    <lineage>
        <taxon>Eukaryota</taxon>
        <taxon>Fungi</taxon>
        <taxon>Dikarya</taxon>
        <taxon>Ascomycota</taxon>
        <taxon>Pezizomycotina</taxon>
        <taxon>Eurotiomycetes</taxon>
        <taxon>Eurotiomycetidae</taxon>
        <taxon>Onygenales</taxon>
        <taxon>Ajellomycetaceae</taxon>
        <taxon>Emergomyces</taxon>
    </lineage>
</organism>
<dbReference type="Gene3D" id="3.40.50.20">
    <property type="match status" value="1"/>
</dbReference>
<evidence type="ECO:0000313" key="7">
    <source>
        <dbReference type="Proteomes" id="UP000091918"/>
    </source>
</evidence>
<evidence type="ECO:0000256" key="3">
    <source>
        <dbReference type="ARBA" id="ARBA00022840"/>
    </source>
</evidence>
<dbReference type="GO" id="GO:0005739">
    <property type="term" value="C:mitochondrion"/>
    <property type="evidence" value="ECO:0007669"/>
    <property type="project" value="TreeGrafter"/>
</dbReference>
<evidence type="ECO:0000313" key="6">
    <source>
        <dbReference type="EMBL" id="OAX81696.1"/>
    </source>
</evidence>
<dbReference type="STRING" id="1658172.A0A1B7NY50"/>
<dbReference type="EMBL" id="LGUA01000426">
    <property type="protein sequence ID" value="OAX81696.1"/>
    <property type="molecule type" value="Genomic_DNA"/>
</dbReference>
<keyword evidence="1" id="KW-0436">Ligase</keyword>
<dbReference type="GO" id="GO:0005524">
    <property type="term" value="F:ATP binding"/>
    <property type="evidence" value="ECO:0007669"/>
    <property type="project" value="UniProtKB-KW"/>
</dbReference>
<dbReference type="SUPFAM" id="SSF52440">
    <property type="entry name" value="PreATP-grasp domain"/>
    <property type="match status" value="1"/>
</dbReference>
<gene>
    <name evidence="6" type="ORF">ACJ72_03966</name>
</gene>
<dbReference type="OrthoDB" id="196847at2759"/>
<keyword evidence="2" id="KW-0547">Nucleotide-binding</keyword>
<feature type="domain" description="Biotin carboxylation" evidence="5">
    <location>
        <begin position="42"/>
        <end position="125"/>
    </location>
</feature>
<keyword evidence="3" id="KW-0067">ATP-binding</keyword>
<sequence length="125" mass="13243">MSFISRLPTTTSRLGSRAAVLKPTAAAIRANSSLSGGPENKALNSILIANRGEIALRVGRTASQHGIRVTTLYTDPDSRAQHALSSPFSFNLGETSAYLDGDRIIEIAKKEGCQGIHPGYGFVSN</sequence>
<reference evidence="6 7" key="1">
    <citation type="submission" date="2015-07" db="EMBL/GenBank/DDBJ databases">
        <title>Emmonsia species relationships and genome sequence.</title>
        <authorList>
            <person name="Cuomo C.A."/>
            <person name="Schwartz I.S."/>
            <person name="Kenyon C."/>
            <person name="de Hoog G.S."/>
            <person name="Govender N.P."/>
            <person name="Botha A."/>
            <person name="Moreno L."/>
            <person name="de Vries M."/>
            <person name="Munoz J.F."/>
            <person name="Stielow J.B."/>
        </authorList>
    </citation>
    <scope>NUCLEOTIDE SEQUENCE [LARGE SCALE GENOMIC DNA]</scope>
    <source>
        <strain evidence="6 7">CBS 136260</strain>
    </source>
</reference>
<evidence type="ECO:0000256" key="2">
    <source>
        <dbReference type="ARBA" id="ARBA00022741"/>
    </source>
</evidence>
<evidence type="ECO:0000256" key="1">
    <source>
        <dbReference type="ARBA" id="ARBA00022598"/>
    </source>
</evidence>
<dbReference type="GO" id="GO:0004485">
    <property type="term" value="F:methylcrotonoyl-CoA carboxylase activity"/>
    <property type="evidence" value="ECO:0007669"/>
    <property type="project" value="TreeGrafter"/>
</dbReference>
<proteinExistence type="predicted"/>
<dbReference type="PANTHER" id="PTHR18866:SF33">
    <property type="entry name" value="METHYLCROTONOYL-COA CARBOXYLASE SUBUNIT ALPHA, MITOCHONDRIAL-RELATED"/>
    <property type="match status" value="1"/>
</dbReference>
<accession>A0A1B7NY50</accession>
<comment type="caution">
    <text evidence="6">The sequence shown here is derived from an EMBL/GenBank/DDBJ whole genome shotgun (WGS) entry which is preliminary data.</text>
</comment>
<dbReference type="Pfam" id="PF00289">
    <property type="entry name" value="Biotin_carb_N"/>
    <property type="match status" value="1"/>
</dbReference>
<dbReference type="PANTHER" id="PTHR18866">
    <property type="entry name" value="CARBOXYLASE:PYRUVATE/ACETYL-COA/PROPIONYL-COA CARBOXYLASE"/>
    <property type="match status" value="1"/>
</dbReference>
<dbReference type="InterPro" id="IPR016185">
    <property type="entry name" value="PreATP-grasp_dom_sf"/>
</dbReference>
<dbReference type="InterPro" id="IPR050856">
    <property type="entry name" value="Biotin_carboxylase_complex"/>
</dbReference>
<dbReference type="Proteomes" id="UP000091918">
    <property type="component" value="Unassembled WGS sequence"/>
</dbReference>
<evidence type="ECO:0000256" key="4">
    <source>
        <dbReference type="ARBA" id="ARBA00023267"/>
    </source>
</evidence>